<protein>
    <submittedName>
        <fullName evidence="1">Uncharacterized protein</fullName>
    </submittedName>
</protein>
<sequence length="347" mass="35905">MISATFGCSGRTDATHAALILADAYAALGEAVTLVRITLPGEAHLPERHYRLDEVAVAEHDAATVCEADPLIAGEIAAAADRHVILDLPGPCLADAALRARIDVPVMVVGPTPLDEHMAACTLADVGAEADADRPEPAGAVPGGPAPPWLLGCGRGGGTPAGAAFTAAMARLAVGAGPLRVLPTVLPSLSRAEAARVIEGDRTARTLAAGVPLLAALRLVAENPHAEAVDPEAYAAALGAEFAAARQPDQREAGDRLHDLADELQGIRDGAKPTAADLADVPRLEEWRPTTREVRILTGRVYGHPSIPDGRRITTSDLYASDMLTWARTTSRYYTLGSPAPGPAALS</sequence>
<dbReference type="EMBL" id="JAUSVV010000002">
    <property type="protein sequence ID" value="MDQ0441850.1"/>
    <property type="molecule type" value="Genomic_DNA"/>
</dbReference>
<keyword evidence="2" id="KW-1185">Reference proteome</keyword>
<gene>
    <name evidence="1" type="ORF">QO016_001333</name>
</gene>
<comment type="caution">
    <text evidence="1">The sequence shown here is derived from an EMBL/GenBank/DDBJ whole genome shotgun (WGS) entry which is preliminary data.</text>
</comment>
<dbReference type="Proteomes" id="UP001236369">
    <property type="component" value="Unassembled WGS sequence"/>
</dbReference>
<evidence type="ECO:0000313" key="2">
    <source>
        <dbReference type="Proteomes" id="UP001236369"/>
    </source>
</evidence>
<reference evidence="1 2" key="1">
    <citation type="submission" date="2023-07" db="EMBL/GenBank/DDBJ databases">
        <title>Genomic Encyclopedia of Type Strains, Phase IV (KMG-IV): sequencing the most valuable type-strain genomes for metagenomic binning, comparative biology and taxonomic classification.</title>
        <authorList>
            <person name="Goeker M."/>
        </authorList>
    </citation>
    <scope>NUCLEOTIDE SEQUENCE [LARGE SCALE GENOMIC DNA]</scope>
    <source>
        <strain evidence="1 2">DSM 19562</strain>
    </source>
</reference>
<proteinExistence type="predicted"/>
<dbReference type="RefSeq" id="WP_238248885.1">
    <property type="nucleotide sequence ID" value="NZ_BPQX01000023.1"/>
</dbReference>
<name>A0ABU0HJF6_9HYPH</name>
<organism evidence="1 2">
    <name type="scientific">Methylobacterium persicinum</name>
    <dbReference type="NCBI Taxonomy" id="374426"/>
    <lineage>
        <taxon>Bacteria</taxon>
        <taxon>Pseudomonadati</taxon>
        <taxon>Pseudomonadota</taxon>
        <taxon>Alphaproteobacteria</taxon>
        <taxon>Hyphomicrobiales</taxon>
        <taxon>Methylobacteriaceae</taxon>
        <taxon>Methylobacterium</taxon>
    </lineage>
</organism>
<accession>A0ABU0HJF6</accession>
<evidence type="ECO:0000313" key="1">
    <source>
        <dbReference type="EMBL" id="MDQ0441850.1"/>
    </source>
</evidence>